<dbReference type="AlphaFoldDB" id="D2NR05"/>
<reference evidence="1 2" key="3">
    <citation type="journal article" date="2010" name="Sequencing">
        <title>Complete Genome Sequence of Rothia mucilaginosa DY-18: A Clinical Isolate with Dense Meshwork-Like Structures from a Persistent Apical Periodontitis Lesion.</title>
        <authorList>
            <person name="Yamane K."/>
            <person name="Nambu T."/>
            <person name="Yamanaka T."/>
            <person name="Mashimo C."/>
            <person name="Sugimori C."/>
            <person name="Leung K.-P."/>
            <person name="Fukushima H."/>
        </authorList>
    </citation>
    <scope>NUCLEOTIDE SEQUENCE [LARGE SCALE GENOMIC DNA]</scope>
    <source>
        <strain evidence="1 2">DY-18</strain>
    </source>
</reference>
<organism evidence="1 2">
    <name type="scientific">Rothia mucilaginosa (strain DY-18)</name>
    <name type="common">Stomatococcus mucilaginosus</name>
    <dbReference type="NCBI Taxonomy" id="680646"/>
    <lineage>
        <taxon>Bacteria</taxon>
        <taxon>Bacillati</taxon>
        <taxon>Actinomycetota</taxon>
        <taxon>Actinomycetes</taxon>
        <taxon>Micrococcales</taxon>
        <taxon>Micrococcaceae</taxon>
        <taxon>Rothia</taxon>
    </lineage>
</organism>
<evidence type="ECO:0000313" key="1">
    <source>
        <dbReference type="EMBL" id="BAI64081.1"/>
    </source>
</evidence>
<reference evidence="2" key="1">
    <citation type="submission" date="2009-07" db="EMBL/GenBank/DDBJ databases">
        <title>Complete genome sequence of Rothia mucilaginosa DJ.</title>
        <authorList>
            <person name="Yamane K."/>
            <person name="Nambu T."/>
            <person name="Mashimo C."/>
            <person name="Sugimori C."/>
            <person name="Yamanaka T."/>
            <person name="Leung K."/>
            <person name="Fukushima H."/>
        </authorList>
    </citation>
    <scope>NUCLEOTIDE SEQUENCE [LARGE SCALE GENOMIC DNA]</scope>
    <source>
        <strain evidence="2">DY-18</strain>
    </source>
</reference>
<protein>
    <submittedName>
        <fullName evidence="1">Permease of the major facilitator superfamily</fullName>
    </submittedName>
</protein>
<dbReference type="Proteomes" id="UP000001883">
    <property type="component" value="Chromosome"/>
</dbReference>
<dbReference type="EMBL" id="AP011540">
    <property type="protein sequence ID" value="BAI64081.1"/>
    <property type="molecule type" value="Genomic_DNA"/>
</dbReference>
<dbReference type="HOGENOM" id="CLU_1359557_0_0_11"/>
<sequence length="201" mass="22148">MREQITVRYLLAEILSARGVIGVARNRAVASRAGCVRGATAFSFPSSGREILSLRREILCRENTRRVRRLAYVLGCVVNQADQAHTASHRRSPRTVNNLAQISLAQRLRVGRERLAGCHKVLHQQGRICNHDGACLLGGVAVTYGVAKLAQVETFPEALSLPDLRLTVQSRKLHVHLSSGVPEQPGDRVRVPARVGVERLR</sequence>
<evidence type="ECO:0000313" key="2">
    <source>
        <dbReference type="Proteomes" id="UP000001883"/>
    </source>
</evidence>
<reference evidence="1 2" key="2">
    <citation type="journal article" date="2010" name="J Osaka Dent Univ">
        <title>Isolation and identification of Rothia mucilaginosa from persistent apical periodontitis lesions.</title>
        <authorList>
            <person name="Yamane K."/>
            <person name="Yoshida M."/>
            <person name="Fujihira T."/>
            <person name="Baba T."/>
            <person name="Tsuji N."/>
            <person name="Hayashi H."/>
            <person name="Sugimori C."/>
            <person name="Yamanaka T."/>
            <person name="Mashimo C."/>
            <person name="Nambu T."/>
            <person name="Kawai H."/>
            <person name="Fukushima H."/>
        </authorList>
    </citation>
    <scope>NUCLEOTIDE SEQUENCE [LARGE SCALE GENOMIC DNA]</scope>
    <source>
        <strain evidence="1 2">DY-18</strain>
    </source>
</reference>
<gene>
    <name evidence="1" type="ordered locus">RMDY18_02490</name>
</gene>
<keyword evidence="2" id="KW-1185">Reference proteome</keyword>
<accession>D2NR05</accession>
<dbReference type="KEGG" id="rmu:RMDY18_02490"/>
<name>D2NR05_ROTMD</name>
<proteinExistence type="predicted"/>